<feature type="chain" id="PRO_5043552371" evidence="4">
    <location>
        <begin position="23"/>
        <end position="365"/>
    </location>
</feature>
<name>A0AAV8ESC4_9POAL</name>
<dbReference type="PANTHER" id="PTHR45648:SF99">
    <property type="entry name" value="OS02G0740400 PROTEIN"/>
    <property type="match status" value="1"/>
</dbReference>
<keyword evidence="3" id="KW-0442">Lipid degradation</keyword>
<dbReference type="Proteomes" id="UP001140206">
    <property type="component" value="Chromosome 3"/>
</dbReference>
<comment type="caution">
    <text evidence="5">The sequence shown here is derived from an EMBL/GenBank/DDBJ whole genome shotgun (WGS) entry which is preliminary data.</text>
</comment>
<evidence type="ECO:0000256" key="2">
    <source>
        <dbReference type="ARBA" id="ARBA00022801"/>
    </source>
</evidence>
<gene>
    <name evidence="5" type="ORF">LUZ62_065705</name>
</gene>
<dbReference type="InterPro" id="IPR001087">
    <property type="entry name" value="GDSL"/>
</dbReference>
<keyword evidence="2" id="KW-0378">Hydrolase</keyword>
<sequence length="365" mass="39949">MMKQPLCLFFLLFCVFSSFVGATTSNTWKVPAIYVFGDSTVDVGNNNYLTNSNAKANYPHYGIDFPHSRPTGRFSNGYNQIDFVAIHMGFRRSPPPYLSLNDTNNHQILKGLRGVNFASAGSGILDSTGANIITTTQQLQYFETLRSKMMAQPNAEQVAQRLSQSLFLISAGGNDAFAFFAANNSPNNSAVLLFYNTLLSKYDNHIKTLYSLGARRFAVINVPPIGCVPTSRARNLTGGCINGMNQIAKGLNDAITALFSKLAVALPGLKYSIGASYDLTLTAISNPRSYGFKEVESACCGSGKLNAQSYCTPNATYCMNRKQYLFWDLIHPTQQASKISASVFYDGPAQFVGPITYKQLVYSDN</sequence>
<feature type="signal peptide" evidence="4">
    <location>
        <begin position="1"/>
        <end position="22"/>
    </location>
</feature>
<evidence type="ECO:0000256" key="3">
    <source>
        <dbReference type="ARBA" id="ARBA00022963"/>
    </source>
</evidence>
<dbReference type="SUPFAM" id="SSF52266">
    <property type="entry name" value="SGNH hydrolase"/>
    <property type="match status" value="1"/>
</dbReference>
<dbReference type="GO" id="GO:0016788">
    <property type="term" value="F:hydrolase activity, acting on ester bonds"/>
    <property type="evidence" value="ECO:0007669"/>
    <property type="project" value="InterPro"/>
</dbReference>
<dbReference type="Pfam" id="PF00657">
    <property type="entry name" value="Lipase_GDSL"/>
    <property type="match status" value="1"/>
</dbReference>
<evidence type="ECO:0000256" key="1">
    <source>
        <dbReference type="ARBA" id="ARBA00008668"/>
    </source>
</evidence>
<organism evidence="5 6">
    <name type="scientific">Rhynchospora pubera</name>
    <dbReference type="NCBI Taxonomy" id="906938"/>
    <lineage>
        <taxon>Eukaryota</taxon>
        <taxon>Viridiplantae</taxon>
        <taxon>Streptophyta</taxon>
        <taxon>Embryophyta</taxon>
        <taxon>Tracheophyta</taxon>
        <taxon>Spermatophyta</taxon>
        <taxon>Magnoliopsida</taxon>
        <taxon>Liliopsida</taxon>
        <taxon>Poales</taxon>
        <taxon>Cyperaceae</taxon>
        <taxon>Cyperoideae</taxon>
        <taxon>Rhynchosporeae</taxon>
        <taxon>Rhynchospora</taxon>
    </lineage>
</organism>
<accession>A0AAV8ESC4</accession>
<comment type="similarity">
    <text evidence="1">Belongs to the 'GDSL' lipolytic enzyme family.</text>
</comment>
<dbReference type="AlphaFoldDB" id="A0AAV8ESC4"/>
<dbReference type="InterPro" id="IPR051058">
    <property type="entry name" value="GDSL_Est/Lipase"/>
</dbReference>
<dbReference type="InterPro" id="IPR035669">
    <property type="entry name" value="SGNH_plant_lipase-like"/>
</dbReference>
<dbReference type="InterPro" id="IPR036514">
    <property type="entry name" value="SGNH_hydro_sf"/>
</dbReference>
<dbReference type="CDD" id="cd01837">
    <property type="entry name" value="SGNH_plant_lipase_like"/>
    <property type="match status" value="1"/>
</dbReference>
<evidence type="ECO:0000313" key="6">
    <source>
        <dbReference type="Proteomes" id="UP001140206"/>
    </source>
</evidence>
<dbReference type="PANTHER" id="PTHR45648">
    <property type="entry name" value="GDSL LIPASE/ACYLHYDROLASE FAMILY PROTEIN (AFU_ORTHOLOGUE AFUA_4G14700)"/>
    <property type="match status" value="1"/>
</dbReference>
<keyword evidence="4" id="KW-0732">Signal</keyword>
<keyword evidence="6" id="KW-1185">Reference proteome</keyword>
<evidence type="ECO:0000256" key="4">
    <source>
        <dbReference type="SAM" id="SignalP"/>
    </source>
</evidence>
<protein>
    <submittedName>
        <fullName evidence="5">GDSL esterase/lipase</fullName>
    </submittedName>
</protein>
<reference evidence="5" key="1">
    <citation type="submission" date="2022-08" db="EMBL/GenBank/DDBJ databases">
        <authorList>
            <person name="Marques A."/>
        </authorList>
    </citation>
    <scope>NUCLEOTIDE SEQUENCE</scope>
    <source>
        <strain evidence="5">RhyPub2mFocal</strain>
        <tissue evidence="5">Leaves</tissue>
    </source>
</reference>
<keyword evidence="3" id="KW-0443">Lipid metabolism</keyword>
<proteinExistence type="inferred from homology"/>
<evidence type="ECO:0000313" key="5">
    <source>
        <dbReference type="EMBL" id="KAJ4781448.1"/>
    </source>
</evidence>
<dbReference type="EMBL" id="JAMFTS010000003">
    <property type="protein sequence ID" value="KAJ4781448.1"/>
    <property type="molecule type" value="Genomic_DNA"/>
</dbReference>
<dbReference type="Gene3D" id="3.40.50.1110">
    <property type="entry name" value="SGNH hydrolase"/>
    <property type="match status" value="1"/>
</dbReference>
<dbReference type="GO" id="GO:0016042">
    <property type="term" value="P:lipid catabolic process"/>
    <property type="evidence" value="ECO:0007669"/>
    <property type="project" value="UniProtKB-KW"/>
</dbReference>